<evidence type="ECO:0000256" key="8">
    <source>
        <dbReference type="ARBA" id="ARBA00022989"/>
    </source>
</evidence>
<evidence type="ECO:0000259" key="15">
    <source>
        <dbReference type="Pfam" id="PF08345"/>
    </source>
</evidence>
<evidence type="ECO:0000259" key="14">
    <source>
        <dbReference type="Pfam" id="PF01514"/>
    </source>
</evidence>
<keyword evidence="9 13" id="KW-0472">Membrane</keyword>
<dbReference type="Pfam" id="PF08345">
    <property type="entry name" value="YscJ_FliF_C"/>
    <property type="match status" value="1"/>
</dbReference>
<feature type="region of interest" description="Disordered" evidence="12">
    <location>
        <begin position="279"/>
        <end position="308"/>
    </location>
</feature>
<dbReference type="PRINTS" id="PR01009">
    <property type="entry name" value="FLGMRINGFLIF"/>
</dbReference>
<feature type="compositionally biased region" description="Basic and acidic residues" evidence="12">
    <location>
        <begin position="284"/>
        <end position="308"/>
    </location>
</feature>
<gene>
    <name evidence="16" type="ORF">GCM10007901_17030</name>
</gene>
<feature type="transmembrane region" description="Helical" evidence="13">
    <location>
        <begin position="422"/>
        <end position="443"/>
    </location>
</feature>
<feature type="domain" description="Flagellar M-ring C-terminal" evidence="15">
    <location>
        <begin position="243"/>
        <end position="375"/>
    </location>
</feature>
<name>A0ABQ5XM49_9GAMM</name>
<feature type="domain" description="Flagellar M-ring N-terminal" evidence="14">
    <location>
        <begin position="36"/>
        <end position="209"/>
    </location>
</feature>
<comment type="similarity">
    <text evidence="4">Belongs to the FliF family.</text>
</comment>
<keyword evidence="8 13" id="KW-1133">Transmembrane helix</keyword>
<dbReference type="InterPro" id="IPR045851">
    <property type="entry name" value="AMP-bd_C_sf"/>
</dbReference>
<dbReference type="InterPro" id="IPR000067">
    <property type="entry name" value="FlgMring_FliF"/>
</dbReference>
<comment type="subunit">
    <text evidence="11">The basal body constitutes a major portion of the flagellar organelle and consists of four rings (L,P,S, and M) mounted on a central rod. The M ring is integral to the inner membrane of the cell and may be connected to the flagellar rod via the S ring. The S (supramembrane ring) lies just distal to the M ring. The L and P rings lie in the outer membrane and the periplasmic space, respectively.</text>
</comment>
<keyword evidence="17" id="KW-1185">Reference proteome</keyword>
<protein>
    <recommendedName>
        <fullName evidence="5">Flagellar M-ring protein</fullName>
    </recommendedName>
</protein>
<organism evidence="16 17">
    <name type="scientific">Dyella acidisoli</name>
    <dbReference type="NCBI Taxonomy" id="1867834"/>
    <lineage>
        <taxon>Bacteria</taxon>
        <taxon>Pseudomonadati</taxon>
        <taxon>Pseudomonadota</taxon>
        <taxon>Gammaproteobacteria</taxon>
        <taxon>Lysobacterales</taxon>
        <taxon>Rhodanobacteraceae</taxon>
        <taxon>Dyella</taxon>
    </lineage>
</organism>
<evidence type="ECO:0000256" key="3">
    <source>
        <dbReference type="ARBA" id="ARBA00004651"/>
    </source>
</evidence>
<evidence type="ECO:0000256" key="9">
    <source>
        <dbReference type="ARBA" id="ARBA00023136"/>
    </source>
</evidence>
<keyword evidence="7 13" id="KW-0812">Transmembrane</keyword>
<evidence type="ECO:0000256" key="1">
    <source>
        <dbReference type="ARBA" id="ARBA00003820"/>
    </source>
</evidence>
<reference evidence="17" key="1">
    <citation type="journal article" date="2019" name="Int. J. Syst. Evol. Microbiol.">
        <title>The Global Catalogue of Microorganisms (GCM) 10K type strain sequencing project: providing services to taxonomists for standard genome sequencing and annotation.</title>
        <authorList>
            <consortium name="The Broad Institute Genomics Platform"/>
            <consortium name="The Broad Institute Genome Sequencing Center for Infectious Disease"/>
            <person name="Wu L."/>
            <person name="Ma J."/>
        </authorList>
    </citation>
    <scope>NUCLEOTIDE SEQUENCE [LARGE SCALE GENOMIC DNA]</scope>
    <source>
        <strain evidence="17">NBRC 111980</strain>
    </source>
</reference>
<comment type="function">
    <text evidence="1">The M ring may be actively involved in energy transduction.</text>
</comment>
<accession>A0ABQ5XM49</accession>
<dbReference type="Proteomes" id="UP001156670">
    <property type="component" value="Unassembled WGS sequence"/>
</dbReference>
<sequence>MRQFFASMSQRTRMAFVIGLLLIAGIVGAASWWIMHPPYGVLFRDLRESDAAEISASLDQMQTPYRLADEGKTILVPEAQVYETRMKLVSQGVPKGGSVGFELFKDSDYGVTEFAQRVNFQRALQGELERTISALDEVASARVHLTIRRSDLFSPDQDPSKASVTLNMRPSKHLDAREVAGIQRLVASAVEGLSSDAVVVLDDKGMVLSGYSAEGQNGAMNSANLDAQSQMENQLRARVGDLLHRVLRTDNFTVSVNVSFNYDHVKHVREQLIGQGKDGNGLLVREKTNSTGHAGDEADVDHTKGSTSTDREVEYAHGREQEEVDQAPGRIGRVSVGIVIPATLPAGEIIKLTDVVSAGLGLDASRGDKVDIAAIAPPEAVATATSNSLDSAVAAHAEAASASNASASEDAGASSVAASRYWWIYPSIVALVLLLVGALLMAMRTSTPRRLTMSEREAALLRLRQWIETTEVER</sequence>
<dbReference type="EMBL" id="BSOB01000011">
    <property type="protein sequence ID" value="GLQ92752.1"/>
    <property type="molecule type" value="Genomic_DNA"/>
</dbReference>
<evidence type="ECO:0000256" key="10">
    <source>
        <dbReference type="ARBA" id="ARBA00023143"/>
    </source>
</evidence>
<dbReference type="PANTHER" id="PTHR30046">
    <property type="entry name" value="FLAGELLAR M-RING PROTEIN"/>
    <property type="match status" value="1"/>
</dbReference>
<dbReference type="RefSeq" id="WP_284320494.1">
    <property type="nucleotide sequence ID" value="NZ_BSOB01000011.1"/>
</dbReference>
<evidence type="ECO:0000256" key="13">
    <source>
        <dbReference type="SAM" id="Phobius"/>
    </source>
</evidence>
<dbReference type="PANTHER" id="PTHR30046:SF0">
    <property type="entry name" value="FLAGELLAR M-RING PROTEIN"/>
    <property type="match status" value="1"/>
</dbReference>
<proteinExistence type="inferred from homology"/>
<dbReference type="NCBIfam" id="TIGR00206">
    <property type="entry name" value="fliF"/>
    <property type="match status" value="1"/>
</dbReference>
<dbReference type="InterPro" id="IPR013556">
    <property type="entry name" value="Flag_M-ring_C"/>
</dbReference>
<dbReference type="Pfam" id="PF01514">
    <property type="entry name" value="YscJ_FliF"/>
    <property type="match status" value="1"/>
</dbReference>
<keyword evidence="6" id="KW-1003">Cell membrane</keyword>
<evidence type="ECO:0000256" key="5">
    <source>
        <dbReference type="ARBA" id="ARBA00017949"/>
    </source>
</evidence>
<dbReference type="Gene3D" id="3.30.300.30">
    <property type="match status" value="1"/>
</dbReference>
<keyword evidence="10" id="KW-0975">Bacterial flagellum</keyword>
<evidence type="ECO:0000256" key="7">
    <source>
        <dbReference type="ARBA" id="ARBA00022692"/>
    </source>
</evidence>
<evidence type="ECO:0000256" key="4">
    <source>
        <dbReference type="ARBA" id="ARBA00007971"/>
    </source>
</evidence>
<dbReference type="InterPro" id="IPR006182">
    <property type="entry name" value="FliF_N_dom"/>
</dbReference>
<evidence type="ECO:0000313" key="16">
    <source>
        <dbReference type="EMBL" id="GLQ92752.1"/>
    </source>
</evidence>
<comment type="caution">
    <text evidence="16">The sequence shown here is derived from an EMBL/GenBank/DDBJ whole genome shotgun (WGS) entry which is preliminary data.</text>
</comment>
<evidence type="ECO:0000256" key="2">
    <source>
        <dbReference type="ARBA" id="ARBA00004117"/>
    </source>
</evidence>
<dbReference type="PIRSF" id="PIRSF004862">
    <property type="entry name" value="FliF"/>
    <property type="match status" value="1"/>
</dbReference>
<evidence type="ECO:0000256" key="12">
    <source>
        <dbReference type="SAM" id="MobiDB-lite"/>
    </source>
</evidence>
<evidence type="ECO:0000313" key="17">
    <source>
        <dbReference type="Proteomes" id="UP001156670"/>
    </source>
</evidence>
<evidence type="ECO:0000256" key="11">
    <source>
        <dbReference type="ARBA" id="ARBA00025936"/>
    </source>
</evidence>
<dbReference type="InterPro" id="IPR043427">
    <property type="entry name" value="YscJ/FliF"/>
</dbReference>
<evidence type="ECO:0000256" key="6">
    <source>
        <dbReference type="ARBA" id="ARBA00022475"/>
    </source>
</evidence>
<comment type="subcellular location">
    <subcellularLocation>
        <location evidence="2">Bacterial flagellum basal body</location>
    </subcellularLocation>
    <subcellularLocation>
        <location evidence="3">Cell membrane</location>
        <topology evidence="3">Multi-pass membrane protein</topology>
    </subcellularLocation>
</comment>